<dbReference type="InterPro" id="IPR020846">
    <property type="entry name" value="MFS_dom"/>
</dbReference>
<comment type="similarity">
    <text evidence="2">Belongs to the major facilitator superfamily.</text>
</comment>
<dbReference type="EMBL" id="BPEU01000042">
    <property type="protein sequence ID" value="GIU46529.1"/>
    <property type="molecule type" value="Genomic_DNA"/>
</dbReference>
<feature type="transmembrane region" description="Helical" evidence="8">
    <location>
        <begin position="294"/>
        <end position="313"/>
    </location>
</feature>
<feature type="transmembrane region" description="Helical" evidence="8">
    <location>
        <begin position="177"/>
        <end position="197"/>
    </location>
</feature>
<sequence>MSIVSIEKCALFMQGNIRLQHRLIWGLSLASVVVYINLYVVQGMLPLIATHFNVMPAHATLLLSVTSFSMAFSLLFYAVMSDKIGRRKPLLWSLGLLVLVDLILVGLQGFSSLIAMRLLQGVLLAAVPAIAMAYFKDMLDKTILLSAGAVYIAANSLGGIAGRLIGGAMAAYLDWPMAMMILTFISAVGVLMVYFLLPNRDRVRAEREPKIRLSFDDLRGFTTHLSDSTLRKLYLLGAIAFMVMVNQFSYIQLHLMQAPFNWGRFEVTLIFLCYLSGTYASFRSAKWVTRVGRQPLFVLSTSVMLLGSLVTTIDTSSTIIAGFLLSSFGFFTFHSVCNAWVAQRAQQHRAKATALYLCSYYLGAALGGPFLLPFWHQWGWNGVVVGSLLLLLVVMGVVALLARDNRSRQTNALLTE</sequence>
<dbReference type="PANTHER" id="PTHR43271:SF1">
    <property type="entry name" value="INNER MEMBRANE TRANSPORT PROTEIN YNFM"/>
    <property type="match status" value="1"/>
</dbReference>
<protein>
    <submittedName>
        <fullName evidence="10">MFS transporter</fullName>
    </submittedName>
</protein>
<keyword evidence="11" id="KW-1185">Reference proteome</keyword>
<evidence type="ECO:0000259" key="9">
    <source>
        <dbReference type="PROSITE" id="PS50850"/>
    </source>
</evidence>
<evidence type="ECO:0000256" key="2">
    <source>
        <dbReference type="ARBA" id="ARBA00008335"/>
    </source>
</evidence>
<comment type="subcellular location">
    <subcellularLocation>
        <location evidence="1">Cell membrane</location>
        <topology evidence="1">Multi-pass membrane protein</topology>
    </subcellularLocation>
</comment>
<evidence type="ECO:0000313" key="10">
    <source>
        <dbReference type="EMBL" id="GIU46529.1"/>
    </source>
</evidence>
<feature type="transmembrane region" description="Helical" evidence="8">
    <location>
        <begin position="265"/>
        <end position="282"/>
    </location>
</feature>
<dbReference type="Pfam" id="PF07690">
    <property type="entry name" value="MFS_1"/>
    <property type="match status" value="1"/>
</dbReference>
<dbReference type="CDD" id="cd17324">
    <property type="entry name" value="MFS_NepI_like"/>
    <property type="match status" value="1"/>
</dbReference>
<comment type="caution">
    <text evidence="10">The sequence shown here is derived from an EMBL/GenBank/DDBJ whole genome shotgun (WGS) entry which is preliminary data.</text>
</comment>
<evidence type="ECO:0000313" key="11">
    <source>
        <dbReference type="Proteomes" id="UP000773469"/>
    </source>
</evidence>
<feature type="transmembrane region" description="Helical" evidence="8">
    <location>
        <begin position="319"/>
        <end position="341"/>
    </location>
</feature>
<feature type="transmembrane region" description="Helical" evidence="8">
    <location>
        <begin position="23"/>
        <end position="45"/>
    </location>
</feature>
<evidence type="ECO:0000256" key="5">
    <source>
        <dbReference type="ARBA" id="ARBA00022692"/>
    </source>
</evidence>
<feature type="transmembrane region" description="Helical" evidence="8">
    <location>
        <begin position="142"/>
        <end position="165"/>
    </location>
</feature>
<evidence type="ECO:0000256" key="7">
    <source>
        <dbReference type="ARBA" id="ARBA00023136"/>
    </source>
</evidence>
<feature type="transmembrane region" description="Helical" evidence="8">
    <location>
        <begin position="353"/>
        <end position="372"/>
    </location>
</feature>
<dbReference type="PRINTS" id="PR01036">
    <property type="entry name" value="TCRTETB"/>
</dbReference>
<keyword evidence="3" id="KW-0813">Transport</keyword>
<feature type="transmembrane region" description="Helical" evidence="8">
    <location>
        <begin position="233"/>
        <end position="253"/>
    </location>
</feature>
<dbReference type="PROSITE" id="PS50850">
    <property type="entry name" value="MFS"/>
    <property type="match status" value="1"/>
</dbReference>
<feature type="transmembrane region" description="Helical" evidence="8">
    <location>
        <begin position="114"/>
        <end position="135"/>
    </location>
</feature>
<feature type="transmembrane region" description="Helical" evidence="8">
    <location>
        <begin position="57"/>
        <end position="78"/>
    </location>
</feature>
<dbReference type="SUPFAM" id="SSF103473">
    <property type="entry name" value="MFS general substrate transporter"/>
    <property type="match status" value="1"/>
</dbReference>
<gene>
    <name evidence="10" type="ORF">TUM3794_39300</name>
</gene>
<dbReference type="InterPro" id="IPR036259">
    <property type="entry name" value="MFS_trans_sf"/>
</dbReference>
<proteinExistence type="inferred from homology"/>
<dbReference type="PANTHER" id="PTHR43271">
    <property type="entry name" value="BLL2771 PROTEIN"/>
    <property type="match status" value="1"/>
</dbReference>
<dbReference type="InterPro" id="IPR011701">
    <property type="entry name" value="MFS"/>
</dbReference>
<evidence type="ECO:0000256" key="3">
    <source>
        <dbReference type="ARBA" id="ARBA00022448"/>
    </source>
</evidence>
<name>A0ABQ4PGI7_SHECO</name>
<keyword evidence="7 8" id="KW-0472">Membrane</keyword>
<evidence type="ECO:0000256" key="1">
    <source>
        <dbReference type="ARBA" id="ARBA00004651"/>
    </source>
</evidence>
<feature type="domain" description="Major facilitator superfamily (MFS) profile" evidence="9">
    <location>
        <begin position="23"/>
        <end position="408"/>
    </location>
</feature>
<keyword evidence="6 8" id="KW-1133">Transmembrane helix</keyword>
<reference evidence="10 11" key="1">
    <citation type="submission" date="2021-05" db="EMBL/GenBank/DDBJ databases">
        <title>Molecular characterization for Shewanella algae harboring chromosomal blaOXA-55-like strains isolated from clinical and environment sample.</title>
        <authorList>
            <person name="Ohama Y."/>
            <person name="Aoki K."/>
            <person name="Harada S."/>
            <person name="Moriya K."/>
            <person name="Ishii Y."/>
            <person name="Tateda K."/>
        </authorList>
    </citation>
    <scope>NUCLEOTIDE SEQUENCE [LARGE SCALE GENOMIC DNA]</scope>
    <source>
        <strain evidence="10 11">MBTL60-118</strain>
    </source>
</reference>
<evidence type="ECO:0000256" key="8">
    <source>
        <dbReference type="SAM" id="Phobius"/>
    </source>
</evidence>
<evidence type="ECO:0000256" key="4">
    <source>
        <dbReference type="ARBA" id="ARBA00022475"/>
    </source>
</evidence>
<keyword evidence="5 8" id="KW-0812">Transmembrane</keyword>
<dbReference type="Proteomes" id="UP000773469">
    <property type="component" value="Unassembled WGS sequence"/>
</dbReference>
<organism evidence="10 11">
    <name type="scientific">Shewanella colwelliana</name>
    <name type="common">Alteromonas colwelliana</name>
    <dbReference type="NCBI Taxonomy" id="23"/>
    <lineage>
        <taxon>Bacteria</taxon>
        <taxon>Pseudomonadati</taxon>
        <taxon>Pseudomonadota</taxon>
        <taxon>Gammaproteobacteria</taxon>
        <taxon>Alteromonadales</taxon>
        <taxon>Shewanellaceae</taxon>
        <taxon>Shewanella</taxon>
    </lineage>
</organism>
<accession>A0ABQ4PGI7</accession>
<dbReference type="Gene3D" id="1.20.1250.20">
    <property type="entry name" value="MFS general substrate transporter like domains"/>
    <property type="match status" value="1"/>
</dbReference>
<evidence type="ECO:0000256" key="6">
    <source>
        <dbReference type="ARBA" id="ARBA00022989"/>
    </source>
</evidence>
<feature type="transmembrane region" description="Helical" evidence="8">
    <location>
        <begin position="90"/>
        <end position="108"/>
    </location>
</feature>
<keyword evidence="4" id="KW-1003">Cell membrane</keyword>
<feature type="transmembrane region" description="Helical" evidence="8">
    <location>
        <begin position="378"/>
        <end position="402"/>
    </location>
</feature>